<gene>
    <name evidence="4" type="ORF">SAMN02746019_00025370</name>
</gene>
<feature type="domain" description="CRISPR type III-associated protein" evidence="2">
    <location>
        <begin position="7"/>
        <end position="146"/>
    </location>
</feature>
<dbReference type="InterPro" id="IPR036034">
    <property type="entry name" value="PDZ_sf"/>
</dbReference>
<evidence type="ECO:0000259" key="2">
    <source>
        <dbReference type="Pfam" id="PF03787"/>
    </source>
</evidence>
<dbReference type="NCBIfam" id="TIGR01894">
    <property type="entry name" value="cas_TM1795_cmr1"/>
    <property type="match status" value="1"/>
</dbReference>
<dbReference type="Pfam" id="PF03787">
    <property type="entry name" value="RAMPs"/>
    <property type="match status" value="1"/>
</dbReference>
<feature type="domain" description="PDZ" evidence="3">
    <location>
        <begin position="164"/>
        <end position="229"/>
    </location>
</feature>
<dbReference type="InterPro" id="IPR007522">
    <property type="entry name" value="CRISPR-assoc_prot_TM1795"/>
</dbReference>
<dbReference type="GO" id="GO:0051607">
    <property type="term" value="P:defense response to virus"/>
    <property type="evidence" value="ECO:0007669"/>
    <property type="project" value="UniProtKB-KW"/>
</dbReference>
<dbReference type="InterPro" id="IPR001478">
    <property type="entry name" value="PDZ"/>
</dbReference>
<proteinExistence type="predicted"/>
<dbReference type="RefSeq" id="WP_143597622.1">
    <property type="nucleotide sequence ID" value="NZ_FYEK01000073.1"/>
</dbReference>
<evidence type="ECO:0000256" key="1">
    <source>
        <dbReference type="ARBA" id="ARBA00023118"/>
    </source>
</evidence>
<sequence length="414" mass="46995">MEVCEWKCTALTDIWTGDASGRGERLISTGLLGSIRWWFEVLVRGLGGKACDPTVKEVRCPAANKAPHEPGHHCVVCELFGCTGWARKFRFEVLDENDQPKQAQIKAGETFILRFTEIRPICEEEWCLLDLTLRLIAEYGAIGGRTVFKPSEEPGLADLTLNDFTEVSGKIIVQSARRGLPLRSGDVIIRIGSNRVTSRGELEKAVTGKAHGEPVSVEIERGGDSLTVDAWFGKRHHRDYGLIQIIERPQICKKTEKELRHYISSWREVPHSYRDDRGQLQDFSWASLANFWCVKGRYLARQDSNHSSFNRVIGRQEPKNRGQQLRANATEFDRWLAGRQQESKKVFSFKEPPEARRTFGFVNPSIQVNGRTLDFDEIRSRLKKEAWPDLEDENFLDGQKILRSLLSSPSGGTP</sequence>
<dbReference type="AlphaFoldDB" id="A0A212RPJ5"/>
<accession>A0A212RPJ5</accession>
<dbReference type="OrthoDB" id="9806750at2"/>
<evidence type="ECO:0000313" key="5">
    <source>
        <dbReference type="Proteomes" id="UP000197025"/>
    </source>
</evidence>
<dbReference type="EMBL" id="FYEK01000073">
    <property type="protein sequence ID" value="SNB74465.1"/>
    <property type="molecule type" value="Genomic_DNA"/>
</dbReference>
<reference evidence="5" key="1">
    <citation type="submission" date="2017-06" db="EMBL/GenBank/DDBJ databases">
        <authorList>
            <person name="Varghese N."/>
            <person name="Submissions S."/>
        </authorList>
    </citation>
    <scope>NUCLEOTIDE SEQUENCE [LARGE SCALE GENOMIC DNA]</scope>
    <source>
        <strain evidence="5">JAD2</strain>
    </source>
</reference>
<dbReference type="Pfam" id="PF13180">
    <property type="entry name" value="PDZ_2"/>
    <property type="match status" value="1"/>
</dbReference>
<dbReference type="Gene3D" id="2.30.42.10">
    <property type="match status" value="1"/>
</dbReference>
<keyword evidence="5" id="KW-1185">Reference proteome</keyword>
<dbReference type="SUPFAM" id="SSF50156">
    <property type="entry name" value="PDZ domain-like"/>
    <property type="match status" value="1"/>
</dbReference>
<dbReference type="Proteomes" id="UP000197025">
    <property type="component" value="Unassembled WGS sequence"/>
</dbReference>
<evidence type="ECO:0000313" key="4">
    <source>
        <dbReference type="EMBL" id="SNB74465.1"/>
    </source>
</evidence>
<name>A0A212RPJ5_9CHLR</name>
<evidence type="ECO:0000259" key="3">
    <source>
        <dbReference type="Pfam" id="PF13180"/>
    </source>
</evidence>
<keyword evidence="1" id="KW-0051">Antiviral defense</keyword>
<dbReference type="InterPro" id="IPR005537">
    <property type="entry name" value="RAMP_III_fam"/>
</dbReference>
<dbReference type="InParanoid" id="A0A212RPJ5"/>
<protein>
    <submittedName>
        <fullName evidence="4">CRISPR-associated protein, Cmr1 family</fullName>
    </submittedName>
</protein>
<organism evidence="4 5">
    <name type="scientific">Thermoflexus hugenholtzii JAD2</name>
    <dbReference type="NCBI Taxonomy" id="877466"/>
    <lineage>
        <taxon>Bacteria</taxon>
        <taxon>Bacillati</taxon>
        <taxon>Chloroflexota</taxon>
        <taxon>Thermoflexia</taxon>
        <taxon>Thermoflexales</taxon>
        <taxon>Thermoflexaceae</taxon>
        <taxon>Thermoflexus</taxon>
    </lineage>
</organism>